<dbReference type="EMBL" id="JABEPP010000007">
    <property type="protein sequence ID" value="NNM75081.1"/>
    <property type="molecule type" value="Genomic_DNA"/>
</dbReference>
<accession>A0A849ICU0</accession>
<protein>
    <submittedName>
        <fullName evidence="1">Uncharacterized protein</fullName>
    </submittedName>
</protein>
<reference evidence="1 2" key="1">
    <citation type="submission" date="2020-04" db="EMBL/GenBank/DDBJ databases">
        <title>Enterovirga sp. isolate from soil.</title>
        <authorList>
            <person name="Chea S."/>
            <person name="Kim D.-U."/>
        </authorList>
    </citation>
    <scope>NUCLEOTIDE SEQUENCE [LARGE SCALE GENOMIC DNA]</scope>
    <source>
        <strain evidence="1 2">DB1703</strain>
    </source>
</reference>
<gene>
    <name evidence="1" type="ORF">HJG44_22225</name>
</gene>
<dbReference type="RefSeq" id="WP_171220581.1">
    <property type="nucleotide sequence ID" value="NZ_JABEPP010000007.1"/>
</dbReference>
<organism evidence="1 2">
    <name type="scientific">Enterovirga aerilata</name>
    <dbReference type="NCBI Taxonomy" id="2730920"/>
    <lineage>
        <taxon>Bacteria</taxon>
        <taxon>Pseudomonadati</taxon>
        <taxon>Pseudomonadota</taxon>
        <taxon>Alphaproteobacteria</taxon>
        <taxon>Hyphomicrobiales</taxon>
        <taxon>Methylobacteriaceae</taxon>
        <taxon>Enterovirga</taxon>
    </lineage>
</organism>
<evidence type="ECO:0000313" key="1">
    <source>
        <dbReference type="EMBL" id="NNM75081.1"/>
    </source>
</evidence>
<dbReference type="Proteomes" id="UP000564885">
    <property type="component" value="Unassembled WGS sequence"/>
</dbReference>
<dbReference type="AlphaFoldDB" id="A0A849ICU0"/>
<keyword evidence="2" id="KW-1185">Reference proteome</keyword>
<evidence type="ECO:0000313" key="2">
    <source>
        <dbReference type="Proteomes" id="UP000564885"/>
    </source>
</evidence>
<proteinExistence type="predicted"/>
<sequence>MRGFFEAQYPYSGNRGSFAPAVADYVEDVVLAADTLVRVPIPAGARFALFSFDGDFRLRLGVSNTTFALPSATSTNGTGSILNPAARRIPETLGDGTTVPTHLCLRAPAACKGSIEFYGG</sequence>
<name>A0A849ICU0_9HYPH</name>
<comment type="caution">
    <text evidence="1">The sequence shown here is derived from an EMBL/GenBank/DDBJ whole genome shotgun (WGS) entry which is preliminary data.</text>
</comment>